<dbReference type="PROSITE" id="PS50828">
    <property type="entry name" value="SMR"/>
    <property type="match status" value="1"/>
</dbReference>
<dbReference type="EC" id="3.6.4.-" evidence="7"/>
<dbReference type="GO" id="GO:0140664">
    <property type="term" value="F:ATP-dependent DNA damage sensor activity"/>
    <property type="evidence" value="ECO:0007669"/>
    <property type="project" value="InterPro"/>
</dbReference>
<dbReference type="SUPFAM" id="SSF48334">
    <property type="entry name" value="DNA repair protein MutS, domain III"/>
    <property type="match status" value="1"/>
</dbReference>
<keyword evidence="7" id="KW-0540">Nuclease</keyword>
<feature type="coiled-coil region" evidence="8">
    <location>
        <begin position="539"/>
        <end position="627"/>
    </location>
</feature>
<evidence type="ECO:0000256" key="9">
    <source>
        <dbReference type="SAM" id="MobiDB-lite"/>
    </source>
</evidence>
<evidence type="ECO:0000313" key="12">
    <source>
        <dbReference type="Proteomes" id="UP000461880"/>
    </source>
</evidence>
<dbReference type="SMART" id="SM00534">
    <property type="entry name" value="MUTSac"/>
    <property type="match status" value="1"/>
</dbReference>
<dbReference type="Pfam" id="PF00488">
    <property type="entry name" value="MutS_V"/>
    <property type="match status" value="1"/>
</dbReference>
<evidence type="ECO:0000256" key="4">
    <source>
        <dbReference type="ARBA" id="ARBA00022840"/>
    </source>
</evidence>
<dbReference type="GO" id="GO:0045910">
    <property type="term" value="P:negative regulation of DNA recombination"/>
    <property type="evidence" value="ECO:0007669"/>
    <property type="project" value="InterPro"/>
</dbReference>
<evidence type="ECO:0000256" key="3">
    <source>
        <dbReference type="ARBA" id="ARBA00022801"/>
    </source>
</evidence>
<dbReference type="Gene3D" id="3.30.1370.110">
    <property type="match status" value="1"/>
</dbReference>
<keyword evidence="8" id="KW-0175">Coiled coil</keyword>
<feature type="binding site" evidence="7">
    <location>
        <begin position="363"/>
        <end position="370"/>
    </location>
    <ligand>
        <name>ATP</name>
        <dbReference type="ChEBI" id="CHEBI:30616"/>
    </ligand>
</feature>
<dbReference type="InterPro" id="IPR045076">
    <property type="entry name" value="MutS"/>
</dbReference>
<dbReference type="PANTHER" id="PTHR48466">
    <property type="entry name" value="OS10G0509000 PROTEIN-RELATED"/>
    <property type="match status" value="1"/>
</dbReference>
<dbReference type="GO" id="GO:0043023">
    <property type="term" value="F:ribosomal large subunit binding"/>
    <property type="evidence" value="ECO:0007669"/>
    <property type="project" value="UniProtKB-UniRule"/>
</dbReference>
<dbReference type="GO" id="GO:0006298">
    <property type="term" value="P:mismatch repair"/>
    <property type="evidence" value="ECO:0007669"/>
    <property type="project" value="InterPro"/>
</dbReference>
<comment type="subunit">
    <text evidence="7">Homodimer. Binds to stalled ribosomes, contacting rRNA.</text>
</comment>
<dbReference type="Proteomes" id="UP000461880">
    <property type="component" value="Unassembled WGS sequence"/>
</dbReference>
<dbReference type="SMART" id="SM00533">
    <property type="entry name" value="MUTSd"/>
    <property type="match status" value="1"/>
</dbReference>
<keyword evidence="12" id="KW-1185">Reference proteome</keyword>
<name>A0A7X2NR76_9FIRM</name>
<proteinExistence type="inferred from homology"/>
<dbReference type="InterPro" id="IPR005747">
    <property type="entry name" value="MutS2"/>
</dbReference>
<dbReference type="AlphaFoldDB" id="A0A7X2NR76"/>
<keyword evidence="5 7" id="KW-0694">RNA-binding</keyword>
<comment type="caution">
    <text evidence="11">The sequence shown here is derived from an EMBL/GenBank/DDBJ whole genome shotgun (WGS) entry which is preliminary data.</text>
</comment>
<dbReference type="SUPFAM" id="SSF160443">
    <property type="entry name" value="SMR domain-like"/>
    <property type="match status" value="1"/>
</dbReference>
<dbReference type="EC" id="3.1.-.-" evidence="7"/>
<evidence type="ECO:0000256" key="6">
    <source>
        <dbReference type="ARBA" id="ARBA00023125"/>
    </source>
</evidence>
<dbReference type="NCBIfam" id="TIGR01069">
    <property type="entry name" value="mutS2"/>
    <property type="match status" value="1"/>
</dbReference>
<dbReference type="GO" id="GO:0005524">
    <property type="term" value="F:ATP binding"/>
    <property type="evidence" value="ECO:0007669"/>
    <property type="project" value="UniProtKB-UniRule"/>
</dbReference>
<keyword evidence="3 7" id="KW-0378">Hydrolase</keyword>
<dbReference type="InterPro" id="IPR000432">
    <property type="entry name" value="DNA_mismatch_repair_MutS_C"/>
</dbReference>
<dbReference type="GO" id="GO:0016887">
    <property type="term" value="F:ATP hydrolysis activity"/>
    <property type="evidence" value="ECO:0007669"/>
    <property type="project" value="InterPro"/>
</dbReference>
<dbReference type="GO" id="GO:0030983">
    <property type="term" value="F:mismatched DNA binding"/>
    <property type="evidence" value="ECO:0007669"/>
    <property type="project" value="InterPro"/>
</dbReference>
<dbReference type="EMBL" id="VUMN01000006">
    <property type="protein sequence ID" value="MSS58094.1"/>
    <property type="molecule type" value="Genomic_DNA"/>
</dbReference>
<dbReference type="Gene3D" id="3.40.50.300">
    <property type="entry name" value="P-loop containing nucleotide triphosphate hydrolases"/>
    <property type="match status" value="1"/>
</dbReference>
<evidence type="ECO:0000259" key="10">
    <source>
        <dbReference type="PROSITE" id="PS50828"/>
    </source>
</evidence>
<evidence type="ECO:0000313" key="11">
    <source>
        <dbReference type="EMBL" id="MSS58094.1"/>
    </source>
</evidence>
<dbReference type="SUPFAM" id="SSF52540">
    <property type="entry name" value="P-loop containing nucleoside triphosphate hydrolases"/>
    <property type="match status" value="1"/>
</dbReference>
<dbReference type="GO" id="GO:0019843">
    <property type="term" value="F:rRNA binding"/>
    <property type="evidence" value="ECO:0007669"/>
    <property type="project" value="UniProtKB-UniRule"/>
</dbReference>
<dbReference type="HAMAP" id="MF_00092">
    <property type="entry name" value="MutS2"/>
    <property type="match status" value="1"/>
</dbReference>
<evidence type="ECO:0000256" key="8">
    <source>
        <dbReference type="SAM" id="Coils"/>
    </source>
</evidence>
<evidence type="ECO:0000256" key="2">
    <source>
        <dbReference type="ARBA" id="ARBA00022741"/>
    </source>
</evidence>
<dbReference type="GO" id="GO:0004519">
    <property type="term" value="F:endonuclease activity"/>
    <property type="evidence" value="ECO:0007669"/>
    <property type="project" value="UniProtKB-UniRule"/>
</dbReference>
<evidence type="ECO:0000256" key="1">
    <source>
        <dbReference type="ARBA" id="ARBA00022730"/>
    </source>
</evidence>
<gene>
    <name evidence="7" type="primary">mutS2</name>
    <name evidence="7" type="synonym">rqcU</name>
    <name evidence="11" type="ORF">FYJ51_04160</name>
</gene>
<comment type="similarity">
    <text evidence="7">Belongs to the DNA mismatch repair MutS family. MutS2 subfamily.</text>
</comment>
<dbReference type="InterPro" id="IPR007696">
    <property type="entry name" value="DNA_mismatch_repair_MutS_core"/>
</dbReference>
<dbReference type="InterPro" id="IPR027417">
    <property type="entry name" value="P-loop_NTPase"/>
</dbReference>
<comment type="function">
    <text evidence="7">Endonuclease that is involved in the suppression of homologous recombination and thus may have a key role in the control of bacterial genetic diversity.</text>
</comment>
<dbReference type="SMART" id="SM00463">
    <property type="entry name" value="SMR"/>
    <property type="match status" value="1"/>
</dbReference>
<dbReference type="Pfam" id="PF01713">
    <property type="entry name" value="Smr"/>
    <property type="match status" value="1"/>
</dbReference>
<evidence type="ECO:0000256" key="5">
    <source>
        <dbReference type="ARBA" id="ARBA00022884"/>
    </source>
</evidence>
<evidence type="ECO:0000256" key="7">
    <source>
        <dbReference type="HAMAP-Rule" id="MF_00092"/>
    </source>
</evidence>
<keyword evidence="7 11" id="KW-0255">Endonuclease</keyword>
<dbReference type="PIRSF" id="PIRSF005814">
    <property type="entry name" value="MutS_YshD"/>
    <property type="match status" value="1"/>
</dbReference>
<organism evidence="11 12">
    <name type="scientific">Stecheria intestinalis</name>
    <dbReference type="NCBI Taxonomy" id="2606630"/>
    <lineage>
        <taxon>Bacteria</taxon>
        <taxon>Bacillati</taxon>
        <taxon>Bacillota</taxon>
        <taxon>Erysipelotrichia</taxon>
        <taxon>Erysipelotrichales</taxon>
        <taxon>Erysipelotrichaceae</taxon>
        <taxon>Stecheria</taxon>
    </lineage>
</organism>
<dbReference type="FunFam" id="3.40.50.300:FF:000830">
    <property type="entry name" value="Endonuclease MutS2"/>
    <property type="match status" value="1"/>
</dbReference>
<dbReference type="PANTHER" id="PTHR48466:SF2">
    <property type="entry name" value="OS10G0509000 PROTEIN"/>
    <property type="match status" value="1"/>
</dbReference>
<reference evidence="11 12" key="1">
    <citation type="submission" date="2019-08" db="EMBL/GenBank/DDBJ databases">
        <title>In-depth cultivation of the pig gut microbiome towards novel bacterial diversity and tailored functional studies.</title>
        <authorList>
            <person name="Wylensek D."/>
            <person name="Hitch T.C.A."/>
            <person name="Clavel T."/>
        </authorList>
    </citation>
    <scope>NUCLEOTIDE SEQUENCE [LARGE SCALE GENOMIC DNA]</scope>
    <source>
        <strain evidence="11 12">Oil+RF-744-GAM-WT-6</strain>
    </source>
</reference>
<keyword evidence="1 7" id="KW-0699">rRNA-binding</keyword>
<sequence>MTAISRQLRSGWNRMGMKSWKKEFRFLFHQMEIAMNQLENSLELNIIIEQIAGLCSFSLGQEAVRALEPSYDPLVIRNENARIREALAAVIHDGPMPFHGIRDLSGMLKNAVKGRLLTGMDLAQEISFIQGIHAIKSYEQGLETPHEAIHDLVSTMTEHRAAEKMLSSCVNEYGEILDTASPGLREVRRQLRNIDGEISAAVQRFLSAHSSSVVDSIVTYRNGRAVLLIKASEKNSFGGLLYGDSASGQASYVEPAALVSVNNRKQELAAREQEEIAEVLRRCSKVVQDIASEELANLETCTLLDSLFARAEWGKERDAIAAALSEEKEINLKKARHPLIDPKKVVPNTYRLKDPQRMLLITGPNTGGKTVSMKIIGLFVLMTYCGIPVPAEDAKVPFFDHVYADIGDDQSVVSSLSSFSAHVEKQADILRNATSESLVLLDEIGSGTDPKEGEALAISILNELRSRRTMTVATTHYSRLKAYGKRHSDILLASVQFDMEKLEPTYRYLEGVTGQSNALEVAKRYGLPEDVIRYARFLKDQARSEEDQLIEKLEKQLNETELKNAALDAKLEEIKAYQRTLHTEKVNFEKERDEWHAKAEAEADAYVEEARKKADEVLRNMRRMQQNARYHEVLAERQKLNRAETEEEPAEKPAVKQGGYRPGDVVELRAGGQPAKVLSVRKKQIVISLNGREMQVKESQIRPSLKIIADVKEKPVMTVSGGDLFSSMPIQCNLIGMHVDEAMEAMNSYLDQAKIHGLKQFRIVHGDGSGALRKAVHDALAKNPDVKEYRLGMPQEGGTGATVVTMKD</sequence>
<keyword evidence="2 7" id="KW-0547">Nucleotide-binding</keyword>
<keyword evidence="4 7" id="KW-0067">ATP-binding</keyword>
<feature type="region of interest" description="Disordered" evidence="9">
    <location>
        <begin position="641"/>
        <end position="662"/>
    </location>
</feature>
<protein>
    <recommendedName>
        <fullName evidence="7">Endonuclease MutS2</fullName>
        <ecNumber evidence="7">3.1.-.-</ecNumber>
    </recommendedName>
    <alternativeName>
        <fullName evidence="7">Ribosome-associated protein quality control-upstream factor</fullName>
        <shortName evidence="7">RQC-upstream factor</shortName>
        <shortName evidence="7">RqcU</shortName>
        <ecNumber evidence="7">3.6.4.-</ecNumber>
    </alternativeName>
</protein>
<dbReference type="PROSITE" id="PS00486">
    <property type="entry name" value="DNA_MISMATCH_REPAIR_2"/>
    <property type="match status" value="1"/>
</dbReference>
<dbReference type="InterPro" id="IPR036063">
    <property type="entry name" value="Smr_dom_sf"/>
</dbReference>
<comment type="function">
    <text evidence="7">Acts as a ribosome collision sensor, splitting the ribosome into its 2 subunits. Detects stalled/collided 70S ribosomes which it binds and splits by an ATP-hydrolysis driven conformational change. Acts upstream of the ribosome quality control system (RQC), a ribosome-associated complex that mediates the extraction of incompletely synthesized nascent chains from stalled ribosomes and their subsequent degradation. Probably generates substrates for RQC.</text>
</comment>
<feature type="compositionally biased region" description="Basic and acidic residues" evidence="9">
    <location>
        <begin position="641"/>
        <end position="654"/>
    </location>
</feature>
<keyword evidence="6 7" id="KW-0238">DNA-binding</keyword>
<dbReference type="GO" id="GO:0072344">
    <property type="term" value="P:rescue of stalled ribosome"/>
    <property type="evidence" value="ECO:0007669"/>
    <property type="project" value="UniProtKB-UniRule"/>
</dbReference>
<accession>A0A7X2NR76</accession>
<dbReference type="InterPro" id="IPR036187">
    <property type="entry name" value="DNA_mismatch_repair_MutS_sf"/>
</dbReference>
<feature type="domain" description="Smr" evidence="10">
    <location>
        <begin position="732"/>
        <end position="807"/>
    </location>
</feature>
<dbReference type="InterPro" id="IPR002625">
    <property type="entry name" value="Smr_dom"/>
</dbReference>